<protein>
    <submittedName>
        <fullName evidence="2">Reverse transcriptase (RNA-dependent DNA polymerase)</fullName>
    </submittedName>
</protein>
<keyword evidence="2" id="KW-0695">RNA-directed DNA polymerase</keyword>
<dbReference type="EMBL" id="CP023994">
    <property type="protein sequence ID" value="AWR21321.1"/>
    <property type="molecule type" value="Genomic_DNA"/>
</dbReference>
<evidence type="ECO:0000313" key="3">
    <source>
        <dbReference type="Proteomes" id="UP000246894"/>
    </source>
</evidence>
<name>A0A2Z3RXR8_9MICO</name>
<dbReference type="InterPro" id="IPR000477">
    <property type="entry name" value="RT_dom"/>
</dbReference>
<dbReference type="AlphaFoldDB" id="A0A2Z3RXR8"/>
<gene>
    <name evidence="2" type="ORF">AURMO_00712</name>
</gene>
<reference evidence="2 3" key="1">
    <citation type="submission" date="2017-10" db="EMBL/GenBank/DDBJ databases">
        <title>Genome of an Actinobacterium that displays light-enhanced growth.</title>
        <authorList>
            <person name="Maresca J.A."/>
            <person name="Hempel P."/>
            <person name="Shevchenko O."/>
            <person name="Miller K.J."/>
            <person name="Hahn M.W."/>
        </authorList>
    </citation>
    <scope>NUCLEOTIDE SEQUENCE [LARGE SCALE GENOMIC DNA]</scope>
    <source>
        <strain evidence="2 3">MWH-Mo1</strain>
    </source>
</reference>
<dbReference type="KEGG" id="aum:AURMO_00712"/>
<accession>A0A2Z3RXR8</accession>
<feature type="domain" description="Reverse transcriptase" evidence="1">
    <location>
        <begin position="176"/>
        <end position="312"/>
    </location>
</feature>
<sequence>MDNFEDEGFELGQEGDLIELPTLGLSTTFGADGYPILTKEILRHSLLSANYFPRMKARKTELPSLFTTSDFTPEVSNQLLGRDRLANTRAKRGFGAVSYGQTRHEGSVRVTHIPHPWSHCNVVNALIEGWEALEPLSLNKNSAIRPMVFRDGRVFVSNYSDGLYPEDNWDEISEFGATHRAKFDIKEFYPSIYTHTLAWAALGRDFVQANLKSDAVRNHFSTKVENALLDSNRKMSKGILIGPATSNLVAEYLLSGVDAKLREFFDNRFRRHIDDYTFYAQSRAEVTRFQSILENELSKLQLSINPHKTLMETVDIPASPKWLLELNEIDVHDLNSPESLLKYWVKAEKLSEDINAGMALRYGMRAVLRQAIRLNQTKWAATLLILEIQTHQYLTPLLDEFIDFVPEINEADLCALQIWLKSEYQFLNSDSRAWVLMILGIAGFIDDELIDILISIPDVVPMTVAYEFRKDKASNFRQAVIRDPNDVCKADEYWLLAYQLFLNGEISKDEDGVFEILKNNNVNFVNNKWSF</sequence>
<dbReference type="Proteomes" id="UP000246894">
    <property type="component" value="Chromosome"/>
</dbReference>
<keyword evidence="2" id="KW-0548">Nucleotidyltransferase</keyword>
<evidence type="ECO:0000259" key="1">
    <source>
        <dbReference type="Pfam" id="PF00078"/>
    </source>
</evidence>
<dbReference type="RefSeq" id="WP_162532658.1">
    <property type="nucleotide sequence ID" value="NZ_CP023994.1"/>
</dbReference>
<keyword evidence="2" id="KW-0808">Transferase</keyword>
<organism evidence="2 3">
    <name type="scientific">Aurantimicrobium photophilum</name>
    <dbReference type="NCBI Taxonomy" id="1987356"/>
    <lineage>
        <taxon>Bacteria</taxon>
        <taxon>Bacillati</taxon>
        <taxon>Actinomycetota</taxon>
        <taxon>Actinomycetes</taxon>
        <taxon>Micrococcales</taxon>
        <taxon>Microbacteriaceae</taxon>
        <taxon>Aurantimicrobium</taxon>
    </lineage>
</organism>
<dbReference type="GO" id="GO:0003964">
    <property type="term" value="F:RNA-directed DNA polymerase activity"/>
    <property type="evidence" value="ECO:0007669"/>
    <property type="project" value="UniProtKB-KW"/>
</dbReference>
<dbReference type="CDD" id="cd01646">
    <property type="entry name" value="RT_Bac_retron_I"/>
    <property type="match status" value="1"/>
</dbReference>
<evidence type="ECO:0000313" key="2">
    <source>
        <dbReference type="EMBL" id="AWR21321.1"/>
    </source>
</evidence>
<keyword evidence="3" id="KW-1185">Reference proteome</keyword>
<proteinExistence type="predicted"/>
<dbReference type="Pfam" id="PF00078">
    <property type="entry name" value="RVT_1"/>
    <property type="match status" value="1"/>
</dbReference>